<name>A0A2P8D7U3_9BACT</name>
<organism evidence="1 2">
    <name type="scientific">Taibaiella chishuiensis</name>
    <dbReference type="NCBI Taxonomy" id="1434707"/>
    <lineage>
        <taxon>Bacteria</taxon>
        <taxon>Pseudomonadati</taxon>
        <taxon>Bacteroidota</taxon>
        <taxon>Chitinophagia</taxon>
        <taxon>Chitinophagales</taxon>
        <taxon>Chitinophagaceae</taxon>
        <taxon>Taibaiella</taxon>
    </lineage>
</organism>
<evidence type="ECO:0000313" key="1">
    <source>
        <dbReference type="EMBL" id="PSK93278.1"/>
    </source>
</evidence>
<dbReference type="RefSeq" id="WP_106522294.1">
    <property type="nucleotide sequence ID" value="NZ_PYGD01000002.1"/>
</dbReference>
<keyword evidence="2" id="KW-1185">Reference proteome</keyword>
<accession>A0A2P8D7U3</accession>
<sequence length="74" mass="7939">MKKTNLAGSSKLQLKKQAIANLSKNEMTAVAGGKPQFTTSYGNCSGFLCCNRETGPKPPGDFIIDVIDLTTKFI</sequence>
<reference evidence="1 2" key="1">
    <citation type="submission" date="2018-03" db="EMBL/GenBank/DDBJ databases">
        <title>Genomic Encyclopedia of Type Strains, Phase III (KMG-III): the genomes of soil and plant-associated and newly described type strains.</title>
        <authorList>
            <person name="Whitman W."/>
        </authorList>
    </citation>
    <scope>NUCLEOTIDE SEQUENCE [LARGE SCALE GENOMIC DNA]</scope>
    <source>
        <strain evidence="1 2">CGMCC 1.12700</strain>
    </source>
</reference>
<dbReference type="NCBIfam" id="NF038158">
    <property type="entry name" value="lant_leader_L1b"/>
    <property type="match status" value="1"/>
</dbReference>
<dbReference type="AlphaFoldDB" id="A0A2P8D7U3"/>
<gene>
    <name evidence="1" type="ORF">B0I18_102248</name>
</gene>
<comment type="caution">
    <text evidence="1">The sequence shown here is derived from an EMBL/GenBank/DDBJ whole genome shotgun (WGS) entry which is preliminary data.</text>
</comment>
<dbReference type="NCBIfam" id="NF038153">
    <property type="entry name" value="lant_leader_L1a"/>
    <property type="match status" value="1"/>
</dbReference>
<evidence type="ECO:0000313" key="2">
    <source>
        <dbReference type="Proteomes" id="UP000240572"/>
    </source>
</evidence>
<protein>
    <submittedName>
        <fullName evidence="1">Uncharacterized protein</fullName>
    </submittedName>
</protein>
<dbReference type="Proteomes" id="UP000240572">
    <property type="component" value="Unassembled WGS sequence"/>
</dbReference>
<proteinExistence type="predicted"/>
<dbReference type="EMBL" id="PYGD01000002">
    <property type="protein sequence ID" value="PSK93278.1"/>
    <property type="molecule type" value="Genomic_DNA"/>
</dbReference>
<dbReference type="InterPro" id="IPR058238">
    <property type="entry name" value="Lant_leader_dom"/>
</dbReference>